<organism evidence="1 2">
    <name type="scientific">Pseudomonas frederiksbergensis</name>
    <dbReference type="NCBI Taxonomy" id="104087"/>
    <lineage>
        <taxon>Bacteria</taxon>
        <taxon>Pseudomonadati</taxon>
        <taxon>Pseudomonadota</taxon>
        <taxon>Gammaproteobacteria</taxon>
        <taxon>Pseudomonadales</taxon>
        <taxon>Pseudomonadaceae</taxon>
        <taxon>Pseudomonas</taxon>
    </lineage>
</organism>
<gene>
    <name evidence="1" type="ORF">FX983_03450</name>
</gene>
<name>A0A6L5C7R9_9PSED</name>
<accession>A0A6L5C7R9</accession>
<protein>
    <submittedName>
        <fullName evidence="1">Uncharacterized protein</fullName>
    </submittedName>
</protein>
<dbReference type="AlphaFoldDB" id="A0A6L5C7R9"/>
<proteinExistence type="predicted"/>
<dbReference type="Proteomes" id="UP000475265">
    <property type="component" value="Unassembled WGS sequence"/>
</dbReference>
<evidence type="ECO:0000313" key="1">
    <source>
        <dbReference type="EMBL" id="KAF2395464.1"/>
    </source>
</evidence>
<dbReference type="EMBL" id="JAAAXX010000001">
    <property type="protein sequence ID" value="KAF2395464.1"/>
    <property type="molecule type" value="Genomic_DNA"/>
</dbReference>
<sequence>MTLSTEEKMTGDLFAVDDKRLGLKPVVDFNSYLRVAFGDGKCTCIRCVESQGDETGYEYQHTFNLEGQVVHRRFASTAGSDVLMVLKKAWLSYTKAELEMYGNLVLATVKEFTEPQLHKRLQPLFLASGLVKDVDGNLQLQQQLAA</sequence>
<reference evidence="1 2" key="1">
    <citation type="submission" date="2019-12" db="EMBL/GenBank/DDBJ databases">
        <title>Endophytic bacteria associated with Panax ginseng seedlings.</title>
        <authorList>
            <person name="Park J.M."/>
            <person name="Shin R."/>
            <person name="Jo S.H."/>
        </authorList>
    </citation>
    <scope>NUCLEOTIDE SEQUENCE [LARGE SCALE GENOMIC DNA]</scope>
    <source>
        <strain evidence="1 2">PgKB32</strain>
    </source>
</reference>
<evidence type="ECO:0000313" key="2">
    <source>
        <dbReference type="Proteomes" id="UP000475265"/>
    </source>
</evidence>
<comment type="caution">
    <text evidence="1">The sequence shown here is derived from an EMBL/GenBank/DDBJ whole genome shotgun (WGS) entry which is preliminary data.</text>
</comment>